<sequence>MMIKLCPDCLLMLCHAYIADTHASLFVIYGMLKMSCCCP</sequence>
<proteinExistence type="predicted"/>
<accession>A0A0A8YPD9</accession>
<protein>
    <submittedName>
        <fullName evidence="1">Uncharacterized protein</fullName>
    </submittedName>
</protein>
<reference evidence="1" key="1">
    <citation type="submission" date="2014-09" db="EMBL/GenBank/DDBJ databases">
        <authorList>
            <person name="Magalhaes I.L.F."/>
            <person name="Oliveira U."/>
            <person name="Santos F.R."/>
            <person name="Vidigal T.H.D.A."/>
            <person name="Brescovit A.D."/>
            <person name="Santos A.J."/>
        </authorList>
    </citation>
    <scope>NUCLEOTIDE SEQUENCE</scope>
    <source>
        <tissue evidence="1">Shoot tissue taken approximately 20 cm above the soil surface</tissue>
    </source>
</reference>
<reference evidence="1" key="2">
    <citation type="journal article" date="2015" name="Data Brief">
        <title>Shoot transcriptome of the giant reed, Arundo donax.</title>
        <authorList>
            <person name="Barrero R.A."/>
            <person name="Guerrero F.D."/>
            <person name="Moolhuijzen P."/>
            <person name="Goolsby J.A."/>
            <person name="Tidwell J."/>
            <person name="Bellgard S.E."/>
            <person name="Bellgard M.I."/>
        </authorList>
    </citation>
    <scope>NUCLEOTIDE SEQUENCE</scope>
    <source>
        <tissue evidence="1">Shoot tissue taken approximately 20 cm above the soil surface</tissue>
    </source>
</reference>
<dbReference type="EMBL" id="GBRH01269301">
    <property type="protein sequence ID" value="JAD28594.1"/>
    <property type="molecule type" value="Transcribed_RNA"/>
</dbReference>
<dbReference type="AlphaFoldDB" id="A0A0A8YPD9"/>
<name>A0A0A8YPD9_ARUDO</name>
<evidence type="ECO:0000313" key="1">
    <source>
        <dbReference type="EMBL" id="JAD28594.1"/>
    </source>
</evidence>
<organism evidence="1">
    <name type="scientific">Arundo donax</name>
    <name type="common">Giant reed</name>
    <name type="synonym">Donax arundinaceus</name>
    <dbReference type="NCBI Taxonomy" id="35708"/>
    <lineage>
        <taxon>Eukaryota</taxon>
        <taxon>Viridiplantae</taxon>
        <taxon>Streptophyta</taxon>
        <taxon>Embryophyta</taxon>
        <taxon>Tracheophyta</taxon>
        <taxon>Spermatophyta</taxon>
        <taxon>Magnoliopsida</taxon>
        <taxon>Liliopsida</taxon>
        <taxon>Poales</taxon>
        <taxon>Poaceae</taxon>
        <taxon>PACMAD clade</taxon>
        <taxon>Arundinoideae</taxon>
        <taxon>Arundineae</taxon>
        <taxon>Arundo</taxon>
    </lineage>
</organism>